<dbReference type="RefSeq" id="WP_179760316.1">
    <property type="nucleotide sequence ID" value="NZ_BAAAJZ010000005.1"/>
</dbReference>
<dbReference type="AlphaFoldDB" id="A0A852VX27"/>
<dbReference type="EMBL" id="JACCCZ010000001">
    <property type="protein sequence ID" value="NYG00580.1"/>
    <property type="molecule type" value="Genomic_DNA"/>
</dbReference>
<organism evidence="1 2">
    <name type="scientific">Pseudonocardia alni</name>
    <name type="common">Amycolata alni</name>
    <dbReference type="NCBI Taxonomy" id="33907"/>
    <lineage>
        <taxon>Bacteria</taxon>
        <taxon>Bacillati</taxon>
        <taxon>Actinomycetota</taxon>
        <taxon>Actinomycetes</taxon>
        <taxon>Pseudonocardiales</taxon>
        <taxon>Pseudonocardiaceae</taxon>
        <taxon>Pseudonocardia</taxon>
    </lineage>
</organism>
<evidence type="ECO:0000313" key="1">
    <source>
        <dbReference type="EMBL" id="NYG00580.1"/>
    </source>
</evidence>
<proteinExistence type="predicted"/>
<comment type="caution">
    <text evidence="1">The sequence shown here is derived from an EMBL/GenBank/DDBJ whole genome shotgun (WGS) entry which is preliminary data.</text>
</comment>
<dbReference type="Proteomes" id="UP000549695">
    <property type="component" value="Unassembled WGS sequence"/>
</dbReference>
<name>A0A852VX27_PSEA5</name>
<gene>
    <name evidence="1" type="ORF">HDA37_000865</name>
</gene>
<sequence length="91" mass="9652">MVHGHITQFDSGTGPTSFRANVDGVRHSKWYEYRTNTLLSGEQSALADLVQGDICAEVVVGQPYTYGNTMGGSTTAPTLAITTITRTGSAN</sequence>
<evidence type="ECO:0000313" key="2">
    <source>
        <dbReference type="Proteomes" id="UP000549695"/>
    </source>
</evidence>
<dbReference type="GeneID" id="98050683"/>
<accession>A0A852VX27</accession>
<protein>
    <submittedName>
        <fullName evidence="1">Uncharacterized protein</fullName>
    </submittedName>
</protein>
<keyword evidence="2" id="KW-1185">Reference proteome</keyword>
<reference evidence="1 2" key="1">
    <citation type="submission" date="2020-07" db="EMBL/GenBank/DDBJ databases">
        <title>Sequencing the genomes of 1000 actinobacteria strains.</title>
        <authorList>
            <person name="Klenk H.-P."/>
        </authorList>
    </citation>
    <scope>NUCLEOTIDE SEQUENCE [LARGE SCALE GENOMIC DNA]</scope>
    <source>
        <strain evidence="1 2">DSM 44749</strain>
    </source>
</reference>